<dbReference type="InterPro" id="IPR053139">
    <property type="entry name" value="Surface_bspA-like"/>
</dbReference>
<accession>A0A6N2VIN9</accession>
<dbReference type="AlphaFoldDB" id="A0A6N2VIN9"/>
<dbReference type="PANTHER" id="PTHR45661">
    <property type="entry name" value="SURFACE ANTIGEN"/>
    <property type="match status" value="1"/>
</dbReference>
<dbReference type="Gene3D" id="3.80.10.10">
    <property type="entry name" value="Ribonuclease Inhibitor"/>
    <property type="match status" value="2"/>
</dbReference>
<dbReference type="RefSeq" id="WP_006567509.1">
    <property type="nucleotide sequence ID" value="NZ_BAABZP010000001.1"/>
</dbReference>
<proteinExistence type="predicted"/>
<dbReference type="Gene3D" id="2.60.40.1080">
    <property type="match status" value="1"/>
</dbReference>
<evidence type="ECO:0000313" key="1">
    <source>
        <dbReference type="EMBL" id="VYT29810.1"/>
    </source>
</evidence>
<dbReference type="InterPro" id="IPR008964">
    <property type="entry name" value="Invasin/intimin_cell_adhesion"/>
</dbReference>
<name>A0A6N2VIN9_9FIRM</name>
<dbReference type="PANTHER" id="PTHR45661:SF3">
    <property type="entry name" value="IG-LIKE DOMAIN-CONTAINING PROTEIN"/>
    <property type="match status" value="1"/>
</dbReference>
<dbReference type="SUPFAM" id="SSF52058">
    <property type="entry name" value="L domain-like"/>
    <property type="match status" value="1"/>
</dbReference>
<dbReference type="Pfam" id="PF13306">
    <property type="entry name" value="LRR_5"/>
    <property type="match status" value="3"/>
</dbReference>
<dbReference type="SUPFAM" id="SSF49373">
    <property type="entry name" value="Invasin/intimin cell-adhesion fragments"/>
    <property type="match status" value="1"/>
</dbReference>
<organism evidence="1">
    <name type="scientific">Anaerostipes caccae</name>
    <dbReference type="NCBI Taxonomy" id="105841"/>
    <lineage>
        <taxon>Bacteria</taxon>
        <taxon>Bacillati</taxon>
        <taxon>Bacillota</taxon>
        <taxon>Clostridia</taxon>
        <taxon>Lachnospirales</taxon>
        <taxon>Lachnospiraceae</taxon>
        <taxon>Anaerostipes</taxon>
    </lineage>
</organism>
<gene>
    <name evidence="1" type="ORF">ACLFYP115_02539</name>
</gene>
<evidence type="ECO:0008006" key="2">
    <source>
        <dbReference type="Google" id="ProtNLM"/>
    </source>
</evidence>
<dbReference type="EMBL" id="CACRSQ010000007">
    <property type="protein sequence ID" value="VYT29810.1"/>
    <property type="molecule type" value="Genomic_DNA"/>
</dbReference>
<dbReference type="InterPro" id="IPR026906">
    <property type="entry name" value="LRR_5"/>
</dbReference>
<sequence length="828" mass="93253">MKKEVKIILVSCLFVIVNFSIRSGTTIHGESFIGQTFKAGSFSYEVISKNEVLVYKYDHQEPDTMEVVSSVEYQGKKYNVTKFHYDHSDAITKKIVILSGVKEVIINPDGVPGYEYPNLEELILPDTLEYINPGFSFTMTNLNSIQLSDKNKYYKVEDNVLFSKNGTDLIAFPSGDDRISYRIPNGVRTIKKEAFASNQNLQDVLIPVSLTELEPWTFAGSHIQRLDLSHVKKAGRGTFEFCHNLKEIKLGRETVLNGGQFYENRSLKDISVEEGNPKLWSEDGVLYGRSGDDKTLVCYPSAKEELSYAVSPGTNCIEDSAFHMCRLDQVFLPPSVQKISSSAFNYGNDGKAEKPIQIYLCGDRLPEIKKAAFTDLASGSVIYLKNQELKNQFDLGNQKNRYIDQQDKESVIQVSGMEQQPAEDIILDSESVSLDMGKDGRQVSRLLEISLFPLSSTDKIIVSGSDHRILTVSDLGRITAVSPGTAFVTVKAGNVRKECRVTVYGPLGNSDDIPKQFYTGAEIRPEPVVRNHNGQVLKRGNDYTVEYKNNKNPGRAEVLIEGIGCFQGSIKTSFDIRIKGNDVSGAKVVYPQRYYYYEGKPVTPKPSVSLNGRHLEEGRDYCIEYMGNNGIGFGCVCLTGINDYYGQNFSYYQIIRRKDNNKKYEKISFVSQPKNSVYTGKSIFRTVRVKSGNRVLKLNKDYTVKYTANKNCGKARMEVIGKGGYTGKINRYFVIVPKKARIRKIKAGKKKAKVYIRKSPGKPSGYQICWSAGKNFSKSKSVSTAGTVRWMRRLKRKKYYCIKVRAYKTINGKKYFGSYSGIKRVKIK</sequence>
<protein>
    <recommendedName>
        <fullName evidence="2">Bacterial Ig-like domain (Group 2)</fullName>
    </recommendedName>
</protein>
<reference evidence="1" key="1">
    <citation type="submission" date="2019-11" db="EMBL/GenBank/DDBJ databases">
        <authorList>
            <person name="Feng L."/>
        </authorList>
    </citation>
    <scope>NUCLEOTIDE SEQUENCE</scope>
    <source>
        <strain evidence="1">AcaccaeLFYP115</strain>
    </source>
</reference>
<dbReference type="InterPro" id="IPR032675">
    <property type="entry name" value="LRR_dom_sf"/>
</dbReference>